<dbReference type="EMBL" id="CP001291">
    <property type="protein sequence ID" value="ACK70596.1"/>
    <property type="molecule type" value="Genomic_DNA"/>
</dbReference>
<dbReference type="Gene3D" id="3.90.1570.10">
    <property type="entry name" value="tt1808, chain A"/>
    <property type="match status" value="1"/>
</dbReference>
<evidence type="ECO:0000313" key="2">
    <source>
        <dbReference type="EMBL" id="ACK70596.1"/>
    </source>
</evidence>
<feature type="domain" description="Putative restriction endonuclease" evidence="1">
    <location>
        <begin position="16"/>
        <end position="176"/>
    </location>
</feature>
<dbReference type="InterPro" id="IPR008538">
    <property type="entry name" value="Uma2"/>
</dbReference>
<keyword evidence="3" id="KW-1185">Reference proteome</keyword>
<dbReference type="InterPro" id="IPR011335">
    <property type="entry name" value="Restrct_endonuc-II-like"/>
</dbReference>
<dbReference type="KEGG" id="cyc:PCC7424_2174"/>
<dbReference type="RefSeq" id="WP_015954202.1">
    <property type="nucleotide sequence ID" value="NC_011729.1"/>
</dbReference>
<sequence length="181" mass="20548">MITSTAIASEQSIPLQAWLENPPPHSEWIDGKIVEKNNMTLKHSKIQAKLATLWRNYQNQHEYDGEVYTDVPCRTNKQGRSPDVAYLTPELVEQYGNEKVLPQSFPLTAEIISPTDLAEEVIAKAQEYIESGCQEVWLLFPENRWIIIITQQSRQIYISGETVSTQLILSGFSIAVDELLS</sequence>
<dbReference type="HOGENOM" id="CLU_076312_3_2_3"/>
<accession>B7KGC5</accession>
<dbReference type="AlphaFoldDB" id="B7KGC5"/>
<dbReference type="PANTHER" id="PTHR34107">
    <property type="entry name" value="SLL0198 PROTEIN-RELATED"/>
    <property type="match status" value="1"/>
</dbReference>
<protein>
    <recommendedName>
        <fullName evidence="1">Putative restriction endonuclease domain-containing protein</fullName>
    </recommendedName>
</protein>
<dbReference type="CDD" id="cd06260">
    <property type="entry name" value="DUF820-like"/>
    <property type="match status" value="1"/>
</dbReference>
<dbReference type="Pfam" id="PF05685">
    <property type="entry name" value="Uma2"/>
    <property type="match status" value="1"/>
</dbReference>
<evidence type="ECO:0000259" key="1">
    <source>
        <dbReference type="Pfam" id="PF05685"/>
    </source>
</evidence>
<dbReference type="PANTHER" id="PTHR34107:SF1">
    <property type="entry name" value="SLL0198 PROTEIN"/>
    <property type="match status" value="1"/>
</dbReference>
<dbReference type="Proteomes" id="UP000002384">
    <property type="component" value="Chromosome"/>
</dbReference>
<proteinExistence type="predicted"/>
<organism evidence="2 3">
    <name type="scientific">Gloeothece citriformis (strain PCC 7424)</name>
    <name type="common">Cyanothece sp. (strain PCC 7424)</name>
    <dbReference type="NCBI Taxonomy" id="65393"/>
    <lineage>
        <taxon>Bacteria</taxon>
        <taxon>Bacillati</taxon>
        <taxon>Cyanobacteriota</taxon>
        <taxon>Cyanophyceae</taxon>
        <taxon>Oscillatoriophycideae</taxon>
        <taxon>Chroococcales</taxon>
        <taxon>Aphanothecaceae</taxon>
        <taxon>Gloeothece</taxon>
        <taxon>Gloeothece citriformis</taxon>
    </lineage>
</organism>
<dbReference type="SUPFAM" id="SSF52980">
    <property type="entry name" value="Restriction endonuclease-like"/>
    <property type="match status" value="1"/>
</dbReference>
<gene>
    <name evidence="2" type="ordered locus">PCC7424_2174</name>
</gene>
<evidence type="ECO:0000313" key="3">
    <source>
        <dbReference type="Proteomes" id="UP000002384"/>
    </source>
</evidence>
<dbReference type="OrthoDB" id="530973at2"/>
<dbReference type="eggNOG" id="COG4636">
    <property type="taxonomic scope" value="Bacteria"/>
</dbReference>
<reference evidence="3" key="1">
    <citation type="journal article" date="2011" name="MBio">
        <title>Novel metabolic attributes of the genus Cyanothece, comprising a group of unicellular nitrogen-fixing Cyanobacteria.</title>
        <authorList>
            <person name="Bandyopadhyay A."/>
            <person name="Elvitigala T."/>
            <person name="Welsh E."/>
            <person name="Stockel J."/>
            <person name="Liberton M."/>
            <person name="Min H."/>
            <person name="Sherman L.A."/>
            <person name="Pakrasi H.B."/>
        </authorList>
    </citation>
    <scope>NUCLEOTIDE SEQUENCE [LARGE SCALE GENOMIC DNA]</scope>
    <source>
        <strain evidence="3">PCC 7424</strain>
    </source>
</reference>
<dbReference type="InterPro" id="IPR012296">
    <property type="entry name" value="Nuclease_put_TT1808"/>
</dbReference>
<name>B7KGC5_GLOC7</name>
<dbReference type="STRING" id="65393.PCC7424_2174"/>